<dbReference type="Proteomes" id="UP000324575">
    <property type="component" value="Unassembled WGS sequence"/>
</dbReference>
<evidence type="ECO:0000313" key="3">
    <source>
        <dbReference type="Proteomes" id="UP000324575"/>
    </source>
</evidence>
<reference evidence="2 3" key="1">
    <citation type="submission" date="2019-03" db="EMBL/GenBank/DDBJ databases">
        <title>Single cell metagenomics reveals metabolic interactions within the superorganism composed of flagellate Streblomastix strix and complex community of Bacteroidetes bacteria on its surface.</title>
        <authorList>
            <person name="Treitli S.C."/>
            <person name="Kolisko M."/>
            <person name="Husnik F."/>
            <person name="Keeling P."/>
            <person name="Hampl V."/>
        </authorList>
    </citation>
    <scope>NUCLEOTIDE SEQUENCE [LARGE SCALE GENOMIC DNA]</scope>
    <source>
        <strain evidence="2">St1</strain>
    </source>
</reference>
<proteinExistence type="predicted"/>
<feature type="non-terminal residue" evidence="2">
    <location>
        <position position="124"/>
    </location>
</feature>
<sequence length="124" mass="14131">MKNSFLQYIILYTIVACVALVLATLARISAASMGFDSFTTFMVFIITLGIEIIVYLSIHVILQELMLPWIGKGLSKIPCFRNRRKISQEPITGKEEINKDQIRIEHTLNELEKKNNAKKIAALY</sequence>
<comment type="caution">
    <text evidence="2">The sequence shown here is derived from an EMBL/GenBank/DDBJ whole genome shotgun (WGS) entry which is preliminary data.</text>
</comment>
<dbReference type="EMBL" id="SNRX01000199">
    <property type="protein sequence ID" value="KAA6299880.1"/>
    <property type="molecule type" value="Genomic_DNA"/>
</dbReference>
<protein>
    <submittedName>
        <fullName evidence="2">Uncharacterized protein</fullName>
    </submittedName>
</protein>
<accession>A0A5M8NSU8</accession>
<dbReference type="PROSITE" id="PS51257">
    <property type="entry name" value="PROKAR_LIPOPROTEIN"/>
    <property type="match status" value="1"/>
</dbReference>
<dbReference type="AlphaFoldDB" id="A0A5M8NSU8"/>
<keyword evidence="1" id="KW-0812">Transmembrane</keyword>
<evidence type="ECO:0000313" key="2">
    <source>
        <dbReference type="EMBL" id="KAA6299880.1"/>
    </source>
</evidence>
<evidence type="ECO:0000256" key="1">
    <source>
        <dbReference type="SAM" id="Phobius"/>
    </source>
</evidence>
<feature type="transmembrane region" description="Helical" evidence="1">
    <location>
        <begin position="38"/>
        <end position="62"/>
    </location>
</feature>
<keyword evidence="1" id="KW-0472">Membrane</keyword>
<feature type="transmembrane region" description="Helical" evidence="1">
    <location>
        <begin position="6"/>
        <end position="26"/>
    </location>
</feature>
<name>A0A5M8NSU8_9BACT</name>
<organism evidence="2 3">
    <name type="scientific">Candidatus Ordinivivax streblomastigis</name>
    <dbReference type="NCBI Taxonomy" id="2540710"/>
    <lineage>
        <taxon>Bacteria</taxon>
        <taxon>Pseudomonadati</taxon>
        <taxon>Bacteroidota</taxon>
        <taxon>Bacteroidia</taxon>
        <taxon>Bacteroidales</taxon>
        <taxon>Candidatus Ordinivivax</taxon>
    </lineage>
</organism>
<gene>
    <name evidence="2" type="ORF">EZS26_003978</name>
</gene>
<keyword evidence="1" id="KW-1133">Transmembrane helix</keyword>